<protein>
    <submittedName>
        <fullName evidence="2">INTEGRAL MEMBRANE PROTEIN (Rhomboid family)</fullName>
    </submittedName>
</protein>
<feature type="region of interest" description="Disordered" evidence="1">
    <location>
        <begin position="1"/>
        <end position="43"/>
    </location>
</feature>
<feature type="region of interest" description="Disordered" evidence="1">
    <location>
        <begin position="188"/>
        <end position="209"/>
    </location>
</feature>
<feature type="non-terminal residue" evidence="2">
    <location>
        <position position="209"/>
    </location>
</feature>
<dbReference type="AlphaFoldDB" id="A0A6J4LW88"/>
<organism evidence="2">
    <name type="scientific">uncultured Nocardioidaceae bacterium</name>
    <dbReference type="NCBI Taxonomy" id="253824"/>
    <lineage>
        <taxon>Bacteria</taxon>
        <taxon>Bacillati</taxon>
        <taxon>Actinomycetota</taxon>
        <taxon>Actinomycetes</taxon>
        <taxon>Propionibacteriales</taxon>
        <taxon>Nocardioidaceae</taxon>
        <taxon>environmental samples</taxon>
    </lineage>
</organism>
<reference evidence="2" key="1">
    <citation type="submission" date="2020-02" db="EMBL/GenBank/DDBJ databases">
        <authorList>
            <person name="Meier V. D."/>
        </authorList>
    </citation>
    <scope>NUCLEOTIDE SEQUENCE</scope>
    <source>
        <strain evidence="2">AVDCRST_MAG24</strain>
    </source>
</reference>
<evidence type="ECO:0000313" key="2">
    <source>
        <dbReference type="EMBL" id="CAA9343043.1"/>
    </source>
</evidence>
<accession>A0A6J4LW88</accession>
<feature type="non-terminal residue" evidence="2">
    <location>
        <position position="1"/>
    </location>
</feature>
<evidence type="ECO:0000256" key="1">
    <source>
        <dbReference type="SAM" id="MobiDB-lite"/>
    </source>
</evidence>
<dbReference type="EMBL" id="CADCUF010000210">
    <property type="protein sequence ID" value="CAA9343043.1"/>
    <property type="molecule type" value="Genomic_DNA"/>
</dbReference>
<feature type="compositionally biased region" description="Basic residues" evidence="1">
    <location>
        <begin position="85"/>
        <end position="96"/>
    </location>
</feature>
<proteinExistence type="predicted"/>
<gene>
    <name evidence="2" type="ORF">AVDCRST_MAG24-1373</name>
</gene>
<feature type="compositionally biased region" description="Basic residues" evidence="1">
    <location>
        <begin position="1"/>
        <end position="17"/>
    </location>
</feature>
<feature type="compositionally biased region" description="Low complexity" evidence="1">
    <location>
        <begin position="18"/>
        <end position="30"/>
    </location>
</feature>
<feature type="compositionally biased region" description="Low complexity" evidence="1">
    <location>
        <begin position="111"/>
        <end position="126"/>
    </location>
</feature>
<name>A0A6J4LW88_9ACTN</name>
<feature type="region of interest" description="Disordered" evidence="1">
    <location>
        <begin position="85"/>
        <end position="136"/>
    </location>
</feature>
<sequence length="209" mass="22725">ERTIRRRRHPAPSRHSHPAAPAPDGALARPAGDRRGPGGHLLHALGVHRRLDRPVVVRQPRVRRGVQQGARDPGAAVRALRRAHGRLRRAQRRHRLPPPAQLPADGGGPGARPLPRRAGPAAQVGGPRDRRAAGAHRRRFRLRTVALVPAVAPRAAVRHRRPLLQEGHRVLRLRPAVVALRRELRAHDGRAGAGGGGGRPLPVRRHPAA</sequence>